<evidence type="ECO:0000313" key="5">
    <source>
        <dbReference type="Proteomes" id="UP000037460"/>
    </source>
</evidence>
<gene>
    <name evidence="4" type="ORF">Ctob_011992</name>
</gene>
<accession>A0A0M0JF95</accession>
<evidence type="ECO:0000259" key="3">
    <source>
        <dbReference type="PROSITE" id="PS50222"/>
    </source>
</evidence>
<dbReference type="Gene3D" id="1.10.238.10">
    <property type="entry name" value="EF-hand"/>
    <property type="match status" value="1"/>
</dbReference>
<keyword evidence="2" id="KW-0106">Calcium</keyword>
<evidence type="ECO:0000256" key="2">
    <source>
        <dbReference type="ARBA" id="ARBA00022837"/>
    </source>
</evidence>
<feature type="domain" description="EF-hand" evidence="3">
    <location>
        <begin position="25"/>
        <end position="60"/>
    </location>
</feature>
<organism evidence="4 5">
    <name type="scientific">Chrysochromulina tobinii</name>
    <dbReference type="NCBI Taxonomy" id="1460289"/>
    <lineage>
        <taxon>Eukaryota</taxon>
        <taxon>Haptista</taxon>
        <taxon>Haptophyta</taxon>
        <taxon>Prymnesiophyceae</taxon>
        <taxon>Prymnesiales</taxon>
        <taxon>Chrysochromulinaceae</taxon>
        <taxon>Chrysochromulina</taxon>
    </lineage>
</organism>
<dbReference type="PROSITE" id="PS50222">
    <property type="entry name" value="EF_HAND_2"/>
    <property type="match status" value="2"/>
</dbReference>
<sequence length="161" mass="18175">MLAKEARKKEKGAELQKAAELALNAKFTDIRKAFIYYDLDNSGTIDAEELKRAIKFFNIPLDEEALQGMIEKCDKDGDGQISYDEFVDSLSRDTVAMAAMGKRGMQAQEAMGVNAYAHITDIHGFKDKYAPKYKSETQRFKDFMEKMESEGIELGPSRIDP</sequence>
<dbReference type="EMBL" id="JWZX01003027">
    <property type="protein sequence ID" value="KOO25022.1"/>
    <property type="molecule type" value="Genomic_DNA"/>
</dbReference>
<dbReference type="InterPro" id="IPR011992">
    <property type="entry name" value="EF-hand-dom_pair"/>
</dbReference>
<dbReference type="Pfam" id="PF13499">
    <property type="entry name" value="EF-hand_7"/>
    <property type="match status" value="1"/>
</dbReference>
<dbReference type="SUPFAM" id="SSF47473">
    <property type="entry name" value="EF-hand"/>
    <property type="match status" value="1"/>
</dbReference>
<protein>
    <recommendedName>
        <fullName evidence="3">EF-hand domain-containing protein</fullName>
    </recommendedName>
</protein>
<dbReference type="AlphaFoldDB" id="A0A0M0JF95"/>
<dbReference type="OrthoDB" id="191686at2759"/>
<feature type="domain" description="EF-hand" evidence="3">
    <location>
        <begin position="61"/>
        <end position="96"/>
    </location>
</feature>
<proteinExistence type="predicted"/>
<evidence type="ECO:0000256" key="1">
    <source>
        <dbReference type="ARBA" id="ARBA00022737"/>
    </source>
</evidence>
<keyword evidence="1" id="KW-0677">Repeat</keyword>
<dbReference type="Proteomes" id="UP000037460">
    <property type="component" value="Unassembled WGS sequence"/>
</dbReference>
<dbReference type="PROSITE" id="PS00018">
    <property type="entry name" value="EF_HAND_1"/>
    <property type="match status" value="2"/>
</dbReference>
<dbReference type="InterPro" id="IPR018247">
    <property type="entry name" value="EF_Hand_1_Ca_BS"/>
</dbReference>
<dbReference type="CDD" id="cd00051">
    <property type="entry name" value="EFh"/>
    <property type="match status" value="1"/>
</dbReference>
<reference evidence="5" key="1">
    <citation type="journal article" date="2015" name="PLoS Genet.">
        <title>Genome Sequence and Transcriptome Analyses of Chrysochromulina tobin: Metabolic Tools for Enhanced Algal Fitness in the Prominent Order Prymnesiales (Haptophyceae).</title>
        <authorList>
            <person name="Hovde B.T."/>
            <person name="Deodato C.R."/>
            <person name="Hunsperger H.M."/>
            <person name="Ryken S.A."/>
            <person name="Yost W."/>
            <person name="Jha R.K."/>
            <person name="Patterson J."/>
            <person name="Monnat R.J. Jr."/>
            <person name="Barlow S.B."/>
            <person name="Starkenburg S.R."/>
            <person name="Cattolico R.A."/>
        </authorList>
    </citation>
    <scope>NUCLEOTIDE SEQUENCE</scope>
    <source>
        <strain evidence="5">CCMP291</strain>
    </source>
</reference>
<keyword evidence="5" id="KW-1185">Reference proteome</keyword>
<dbReference type="GO" id="GO:0005509">
    <property type="term" value="F:calcium ion binding"/>
    <property type="evidence" value="ECO:0007669"/>
    <property type="project" value="InterPro"/>
</dbReference>
<comment type="caution">
    <text evidence="4">The sequence shown here is derived from an EMBL/GenBank/DDBJ whole genome shotgun (WGS) entry which is preliminary data.</text>
</comment>
<dbReference type="InterPro" id="IPR050145">
    <property type="entry name" value="Centrin_CML-like"/>
</dbReference>
<dbReference type="PANTHER" id="PTHR23050">
    <property type="entry name" value="CALCIUM BINDING PROTEIN"/>
    <property type="match status" value="1"/>
</dbReference>
<dbReference type="InterPro" id="IPR002048">
    <property type="entry name" value="EF_hand_dom"/>
</dbReference>
<dbReference type="SMART" id="SM00054">
    <property type="entry name" value="EFh"/>
    <property type="match status" value="2"/>
</dbReference>
<evidence type="ECO:0000313" key="4">
    <source>
        <dbReference type="EMBL" id="KOO25022.1"/>
    </source>
</evidence>
<name>A0A0M0JF95_9EUKA</name>